<organism evidence="3 4">
    <name type="scientific">Funneliformis caledonium</name>
    <dbReference type="NCBI Taxonomy" id="1117310"/>
    <lineage>
        <taxon>Eukaryota</taxon>
        <taxon>Fungi</taxon>
        <taxon>Fungi incertae sedis</taxon>
        <taxon>Mucoromycota</taxon>
        <taxon>Glomeromycotina</taxon>
        <taxon>Glomeromycetes</taxon>
        <taxon>Glomerales</taxon>
        <taxon>Glomeraceae</taxon>
        <taxon>Funneliformis</taxon>
    </lineage>
</organism>
<evidence type="ECO:0000256" key="2">
    <source>
        <dbReference type="SAM" id="Phobius"/>
    </source>
</evidence>
<keyword evidence="4" id="KW-1185">Reference proteome</keyword>
<comment type="caution">
    <text evidence="3">The sequence shown here is derived from an EMBL/GenBank/DDBJ whole genome shotgun (WGS) entry which is preliminary data.</text>
</comment>
<dbReference type="EMBL" id="CAJVPQ010001674">
    <property type="protein sequence ID" value="CAG8564482.1"/>
    <property type="molecule type" value="Genomic_DNA"/>
</dbReference>
<keyword evidence="2" id="KW-1133">Transmembrane helix</keyword>
<feature type="non-terminal residue" evidence="3">
    <location>
        <position position="1"/>
    </location>
</feature>
<evidence type="ECO:0000313" key="4">
    <source>
        <dbReference type="Proteomes" id="UP000789570"/>
    </source>
</evidence>
<proteinExistence type="predicted"/>
<protein>
    <submittedName>
        <fullName evidence="3">2870_t:CDS:1</fullName>
    </submittedName>
</protein>
<feature type="transmembrane region" description="Helical" evidence="2">
    <location>
        <begin position="69"/>
        <end position="94"/>
    </location>
</feature>
<dbReference type="AlphaFoldDB" id="A0A9N9BHT7"/>
<name>A0A9N9BHT7_9GLOM</name>
<feature type="compositionally biased region" description="Low complexity" evidence="1">
    <location>
        <begin position="42"/>
        <end position="61"/>
    </location>
</feature>
<dbReference type="OrthoDB" id="2352760at2759"/>
<reference evidence="3" key="1">
    <citation type="submission" date="2021-06" db="EMBL/GenBank/DDBJ databases">
        <authorList>
            <person name="Kallberg Y."/>
            <person name="Tangrot J."/>
            <person name="Rosling A."/>
        </authorList>
    </citation>
    <scope>NUCLEOTIDE SEQUENCE</scope>
    <source>
        <strain evidence="3">UK204</strain>
    </source>
</reference>
<feature type="region of interest" description="Disordered" evidence="1">
    <location>
        <begin position="37"/>
        <end position="61"/>
    </location>
</feature>
<evidence type="ECO:0000256" key="1">
    <source>
        <dbReference type="SAM" id="MobiDB-lite"/>
    </source>
</evidence>
<evidence type="ECO:0000313" key="3">
    <source>
        <dbReference type="EMBL" id="CAG8564482.1"/>
    </source>
</evidence>
<keyword evidence="2" id="KW-0472">Membrane</keyword>
<accession>A0A9N9BHT7</accession>
<dbReference type="Proteomes" id="UP000789570">
    <property type="component" value="Unassembled WGS sequence"/>
</dbReference>
<gene>
    <name evidence="3" type="ORF">FCALED_LOCUS6775</name>
</gene>
<keyword evidence="2" id="KW-0812">Transmembrane</keyword>
<sequence length="110" mass="12132">RLVHPNGLAEISWSNKIYLLDIRNTSNYIWVDKFEPKSISEPTPNTNLPNTPSTTATSTVSVSPNKSDVIIGTLSGIVGTAILTIIGILGYKWYQKRNQNSIMRISGDNL</sequence>